<protein>
    <submittedName>
        <fullName evidence="1">Ig(Immunoglobulin) and lrr(Leucine rich repeat) domain</fullName>
    </submittedName>
</protein>
<accession>A0ACB9TAA1</accession>
<comment type="caution">
    <text evidence="1">The sequence shown here is derived from an EMBL/GenBank/DDBJ whole genome shotgun (WGS) entry which is preliminary data.</text>
</comment>
<proteinExistence type="predicted"/>
<dbReference type="EMBL" id="CM043018">
    <property type="protein sequence ID" value="KAI4463747.1"/>
    <property type="molecule type" value="Genomic_DNA"/>
</dbReference>
<sequence length="246" mass="27937">MTGRRLSSCCQELVSRLLMYFEQEKENGAPLLTVDAVHERVANASGISMGTVYNLKLKNKATPTVTPSSTATVLCKPRAMPKSRDVSEKIKIVVGNVIYEMYKGKKHLTANSLQEVLEHRNILQTSSTSLRRLLHLLGFRFKKDDNRRALVEKNDIAVLLFSFLRKYQTILTCSLQRDIVFLDETWIFSKGSQTKSWQDGNIKSVRKPEGYDGKRFIVLHAGTRNSFIANVNLIFSSKSSKNYYHG</sequence>
<gene>
    <name evidence="1" type="ORF">MML48_4g00014040</name>
</gene>
<dbReference type="Proteomes" id="UP001056778">
    <property type="component" value="Chromosome 4"/>
</dbReference>
<name>A0ACB9TAA1_HOLOL</name>
<keyword evidence="2" id="KW-1185">Reference proteome</keyword>
<evidence type="ECO:0000313" key="1">
    <source>
        <dbReference type="EMBL" id="KAI4463747.1"/>
    </source>
</evidence>
<organism evidence="1 2">
    <name type="scientific">Holotrichia oblita</name>
    <name type="common">Chafer beetle</name>
    <dbReference type="NCBI Taxonomy" id="644536"/>
    <lineage>
        <taxon>Eukaryota</taxon>
        <taxon>Metazoa</taxon>
        <taxon>Ecdysozoa</taxon>
        <taxon>Arthropoda</taxon>
        <taxon>Hexapoda</taxon>
        <taxon>Insecta</taxon>
        <taxon>Pterygota</taxon>
        <taxon>Neoptera</taxon>
        <taxon>Endopterygota</taxon>
        <taxon>Coleoptera</taxon>
        <taxon>Polyphaga</taxon>
        <taxon>Scarabaeiformia</taxon>
        <taxon>Scarabaeidae</taxon>
        <taxon>Melolonthinae</taxon>
        <taxon>Holotrichia</taxon>
    </lineage>
</organism>
<evidence type="ECO:0000313" key="2">
    <source>
        <dbReference type="Proteomes" id="UP001056778"/>
    </source>
</evidence>
<reference evidence="1" key="1">
    <citation type="submission" date="2022-04" db="EMBL/GenBank/DDBJ databases">
        <title>Chromosome-scale genome assembly of Holotrichia oblita Faldermann.</title>
        <authorList>
            <person name="Rongchong L."/>
        </authorList>
    </citation>
    <scope>NUCLEOTIDE SEQUENCE</scope>
    <source>
        <strain evidence="1">81SQS9</strain>
    </source>
</reference>